<dbReference type="RefSeq" id="WP_117117839.1">
    <property type="nucleotide sequence ID" value="NZ_BFBY01000002.1"/>
</dbReference>
<keyword evidence="3" id="KW-1185">Reference proteome</keyword>
<keyword evidence="1" id="KW-0812">Transmembrane</keyword>
<feature type="transmembrane region" description="Helical" evidence="1">
    <location>
        <begin position="12"/>
        <end position="31"/>
    </location>
</feature>
<organism evidence="2 3">
    <name type="scientific">Lactobacillus rodentium</name>
    <dbReference type="NCBI Taxonomy" id="947835"/>
    <lineage>
        <taxon>Bacteria</taxon>
        <taxon>Bacillati</taxon>
        <taxon>Bacillota</taxon>
        <taxon>Bacilli</taxon>
        <taxon>Lactobacillales</taxon>
        <taxon>Lactobacillaceae</taxon>
        <taxon>Lactobacillus</taxon>
    </lineage>
</organism>
<evidence type="ECO:0000313" key="3">
    <source>
        <dbReference type="Proteomes" id="UP000257317"/>
    </source>
</evidence>
<evidence type="ECO:0000313" key="2">
    <source>
        <dbReference type="EMBL" id="GBG04493.1"/>
    </source>
</evidence>
<keyword evidence="1" id="KW-0472">Membrane</keyword>
<gene>
    <name evidence="2" type="ORF">LrDSM24759_04070</name>
</gene>
<keyword evidence="1" id="KW-1133">Transmembrane helix</keyword>
<dbReference type="EMBL" id="BFBY01000002">
    <property type="protein sequence ID" value="GBG04493.1"/>
    <property type="molecule type" value="Genomic_DNA"/>
</dbReference>
<evidence type="ECO:0000256" key="1">
    <source>
        <dbReference type="SAM" id="Phobius"/>
    </source>
</evidence>
<dbReference type="Proteomes" id="UP000257317">
    <property type="component" value="Unassembled WGS sequence"/>
</dbReference>
<reference evidence="3" key="1">
    <citation type="submission" date="2018-03" db="EMBL/GenBank/DDBJ databases">
        <title>New taxa in the Lactobacillus gasseri group.</title>
        <authorList>
            <person name="Tanizawa Y."/>
            <person name="Tohno M."/>
            <person name="Endo A."/>
            <person name="Arita M."/>
        </authorList>
    </citation>
    <scope>NUCLEOTIDE SEQUENCE [LARGE SCALE GENOMIC DNA]</scope>
    <source>
        <strain evidence="3">DSM 24759</strain>
    </source>
</reference>
<sequence>MKNKKHKKTIKHVFFGLLIGVVTLIGVWQLLAFQTRIQQAQQREKVALWCVQNLKGPKIKEIKVGKLVKHGLDGTGGASIDVQINDKQRNIIVLTVDSGDLEPSGGAFDEKSEYILVQKPYKNKNLNGIKVEEWKEN</sequence>
<comment type="caution">
    <text evidence="2">The sequence shown here is derived from an EMBL/GenBank/DDBJ whole genome shotgun (WGS) entry which is preliminary data.</text>
</comment>
<dbReference type="AlphaFoldDB" id="A0A2Z6T9Q8"/>
<name>A0A2Z6T9Q8_9LACO</name>
<proteinExistence type="predicted"/>
<dbReference type="OrthoDB" id="2331609at2"/>
<protein>
    <submittedName>
        <fullName evidence="2">Uncharacterized protein</fullName>
    </submittedName>
</protein>
<accession>A0A2Z6T9Q8</accession>